<keyword evidence="3" id="KW-1185">Reference proteome</keyword>
<dbReference type="RefSeq" id="WP_135441374.1">
    <property type="nucleotide sequence ID" value="NZ_SRLE01000004.1"/>
</dbReference>
<gene>
    <name evidence="2" type="ORF">E4634_04340</name>
</gene>
<dbReference type="EMBL" id="SRLE01000004">
    <property type="protein sequence ID" value="TGD75234.1"/>
    <property type="molecule type" value="Genomic_DNA"/>
</dbReference>
<accession>A0A4Z0M6V3</accession>
<dbReference type="Proteomes" id="UP000298050">
    <property type="component" value="Unassembled WGS sequence"/>
</dbReference>
<evidence type="ECO:0000313" key="2">
    <source>
        <dbReference type="EMBL" id="TGD75234.1"/>
    </source>
</evidence>
<organism evidence="2 3">
    <name type="scientific">Mangrovimicrobium sediminis</name>
    <dbReference type="NCBI Taxonomy" id="2562682"/>
    <lineage>
        <taxon>Bacteria</taxon>
        <taxon>Pseudomonadati</taxon>
        <taxon>Pseudomonadota</taxon>
        <taxon>Gammaproteobacteria</taxon>
        <taxon>Cellvibrionales</taxon>
        <taxon>Halieaceae</taxon>
        <taxon>Mangrovimicrobium</taxon>
    </lineage>
</organism>
<reference evidence="2 3" key="1">
    <citation type="submission" date="2019-04" db="EMBL/GenBank/DDBJ databases">
        <title>Taxonomy of novel Haliea sp. from mangrove soil of West Coast of India.</title>
        <authorList>
            <person name="Verma A."/>
            <person name="Kumar P."/>
            <person name="Krishnamurthi S."/>
        </authorList>
    </citation>
    <scope>NUCLEOTIDE SEQUENCE [LARGE SCALE GENOMIC DNA]</scope>
    <source>
        <strain evidence="2 3">SAOS-164</strain>
    </source>
</reference>
<protein>
    <submittedName>
        <fullName evidence="2">YheU family protein</fullName>
    </submittedName>
</protein>
<evidence type="ECO:0000256" key="1">
    <source>
        <dbReference type="ARBA" id="ARBA00006450"/>
    </source>
</evidence>
<dbReference type="Gene3D" id="1.10.10.610">
    <property type="entry name" value="YehU-like"/>
    <property type="match status" value="1"/>
</dbReference>
<dbReference type="Pfam" id="PF06794">
    <property type="entry name" value="UPF0270"/>
    <property type="match status" value="1"/>
</dbReference>
<dbReference type="SUPFAM" id="SSF118001">
    <property type="entry name" value="YehU-like"/>
    <property type="match status" value="1"/>
</dbReference>
<proteinExistence type="inferred from homology"/>
<sequence length="89" mass="9953">MSSYIAVPVERIAAETLQALLEEFASRDGTDYGAVELTLVEKTGNLRRQLDSGELCILYHLDTEQWDLVERQRAAELIAAENVNNGDEN</sequence>
<name>A0A4Z0M6V3_9GAMM</name>
<comment type="similarity">
    <text evidence="1">Belongs to the UPF0270 family.</text>
</comment>
<dbReference type="OrthoDB" id="6120729at2"/>
<evidence type="ECO:0000313" key="3">
    <source>
        <dbReference type="Proteomes" id="UP000298050"/>
    </source>
</evidence>
<dbReference type="InterPro" id="IPR036685">
    <property type="entry name" value="YehU-like_sf"/>
</dbReference>
<dbReference type="AlphaFoldDB" id="A0A4Z0M6V3"/>
<comment type="caution">
    <text evidence="2">The sequence shown here is derived from an EMBL/GenBank/DDBJ whole genome shotgun (WGS) entry which is preliminary data.</text>
</comment>
<dbReference type="InterPro" id="IPR010648">
    <property type="entry name" value="UPF0270"/>
</dbReference>